<comment type="caution">
    <text evidence="1">The sequence shown here is derived from an EMBL/GenBank/DDBJ whole genome shotgun (WGS) entry which is preliminary data.</text>
</comment>
<evidence type="ECO:0008006" key="3">
    <source>
        <dbReference type="Google" id="ProtNLM"/>
    </source>
</evidence>
<protein>
    <recommendedName>
        <fullName evidence="3">DUF4283 domain-containing protein</fullName>
    </recommendedName>
</protein>
<name>A0AAD9WKJ6_9ROSI</name>
<dbReference type="AlphaFoldDB" id="A0AAD9WKJ6"/>
<proteinExistence type="predicted"/>
<dbReference type="Proteomes" id="UP001280121">
    <property type="component" value="Unassembled WGS sequence"/>
</dbReference>
<evidence type="ECO:0000313" key="2">
    <source>
        <dbReference type="Proteomes" id="UP001280121"/>
    </source>
</evidence>
<evidence type="ECO:0000313" key="1">
    <source>
        <dbReference type="EMBL" id="KAK2633333.1"/>
    </source>
</evidence>
<dbReference type="EMBL" id="JANJYI010000079">
    <property type="protein sequence ID" value="KAK2633333.1"/>
    <property type="molecule type" value="Genomic_DNA"/>
</dbReference>
<dbReference type="PANTHER" id="PTHR33710:SF71">
    <property type="entry name" value="ENDONUCLEASE_EXONUCLEASE_PHOSPHATASE DOMAIN-CONTAINING PROTEIN"/>
    <property type="match status" value="1"/>
</dbReference>
<dbReference type="PANTHER" id="PTHR33710">
    <property type="entry name" value="BNAC02G09200D PROTEIN"/>
    <property type="match status" value="1"/>
</dbReference>
<accession>A0AAD9WKJ6</accession>
<sequence length="518" mass="59048">MNFNKLEFWIQIHNIPLLCMTEEIGIFLGKMIGEVRDVDFEAAKDVSDRFIRVRVVINVNETLLRSLRADLLGNVRHPKVAWKGVLVSRKRDGDIYVPNYDGEWKKKKSEAAENVVNRKDEVGVETSAPHVDSTSMESGMEKEIRGVAKDVDGISSMQNEALVTLEKSVTDNMVFLGSESKAKMKFLMETRCSQKKMELWRVNLGYAGKLVVGCEGKSDFNEIMSDDEKRGGKLKNWRDIAAFREATEDYLLKDLGFVASKYTWCNKREGNVMIMKRLDRRLGTKDWKSLIPNLIVHHLDHWKSDLRPLLSVNWGMRGKRGLLNKTLTKFLMVFSKLCLNSVRYLDYRFSKKEIRKGASFRDLNSTVITLILKVQTPSSMTDCRLSASASLLFTNANDRNCGEVCKVLDTYLRTSGYVVNYNKSTMCFSPFISKNLGERLASLVGVNKVDCHETYLGLPYLSGRNKRRLFSSIVDWVWYKIKGQGEKFLSIGGKEILVKAVIQSISTYAMAYLGFQNV</sequence>
<gene>
    <name evidence="1" type="ORF">Ddye_032740</name>
</gene>
<organism evidence="1 2">
    <name type="scientific">Dipteronia dyeriana</name>
    <dbReference type="NCBI Taxonomy" id="168575"/>
    <lineage>
        <taxon>Eukaryota</taxon>
        <taxon>Viridiplantae</taxon>
        <taxon>Streptophyta</taxon>
        <taxon>Embryophyta</taxon>
        <taxon>Tracheophyta</taxon>
        <taxon>Spermatophyta</taxon>
        <taxon>Magnoliopsida</taxon>
        <taxon>eudicotyledons</taxon>
        <taxon>Gunneridae</taxon>
        <taxon>Pentapetalae</taxon>
        <taxon>rosids</taxon>
        <taxon>malvids</taxon>
        <taxon>Sapindales</taxon>
        <taxon>Sapindaceae</taxon>
        <taxon>Hippocastanoideae</taxon>
        <taxon>Acereae</taxon>
        <taxon>Dipteronia</taxon>
    </lineage>
</organism>
<reference evidence="1" key="1">
    <citation type="journal article" date="2023" name="Plant J.">
        <title>Genome sequences and population genomics provide insights into the demographic history, inbreeding, and mutation load of two 'living fossil' tree species of Dipteronia.</title>
        <authorList>
            <person name="Feng Y."/>
            <person name="Comes H.P."/>
            <person name="Chen J."/>
            <person name="Zhu S."/>
            <person name="Lu R."/>
            <person name="Zhang X."/>
            <person name="Li P."/>
            <person name="Qiu J."/>
            <person name="Olsen K.M."/>
            <person name="Qiu Y."/>
        </authorList>
    </citation>
    <scope>NUCLEOTIDE SEQUENCE</scope>
    <source>
        <strain evidence="1">KIB01</strain>
    </source>
</reference>
<dbReference type="SUPFAM" id="SSF56219">
    <property type="entry name" value="DNase I-like"/>
    <property type="match status" value="1"/>
</dbReference>
<dbReference type="InterPro" id="IPR036691">
    <property type="entry name" value="Endo/exonu/phosph_ase_sf"/>
</dbReference>
<keyword evidence="2" id="KW-1185">Reference proteome</keyword>